<reference evidence="2" key="1">
    <citation type="journal article" date="2019" name="Int. J. Syst. Evol. Microbiol.">
        <title>The Global Catalogue of Microorganisms (GCM) 10K type strain sequencing project: providing services to taxonomists for standard genome sequencing and annotation.</title>
        <authorList>
            <consortium name="The Broad Institute Genomics Platform"/>
            <consortium name="The Broad Institute Genome Sequencing Center for Infectious Disease"/>
            <person name="Wu L."/>
            <person name="Ma J."/>
        </authorList>
    </citation>
    <scope>NUCLEOTIDE SEQUENCE [LARGE SCALE GENOMIC DNA]</scope>
    <source>
        <strain evidence="2">CCUG 48316</strain>
    </source>
</reference>
<evidence type="ECO:0000313" key="1">
    <source>
        <dbReference type="EMBL" id="MFC6792366.1"/>
    </source>
</evidence>
<dbReference type="RefSeq" id="WP_378974152.1">
    <property type="nucleotide sequence ID" value="NZ_JBHSWN010000001.1"/>
</dbReference>
<gene>
    <name evidence="1" type="ORF">ACFQE0_24090</name>
</gene>
<keyword evidence="2" id="KW-1185">Reference proteome</keyword>
<organism evidence="1 2">
    <name type="scientific">Methylobacterium komagatae</name>
    <dbReference type="NCBI Taxonomy" id="374425"/>
    <lineage>
        <taxon>Bacteria</taxon>
        <taxon>Pseudomonadati</taxon>
        <taxon>Pseudomonadota</taxon>
        <taxon>Alphaproteobacteria</taxon>
        <taxon>Hyphomicrobiales</taxon>
        <taxon>Methylobacteriaceae</taxon>
        <taxon>Methylobacterium</taxon>
    </lineage>
</organism>
<dbReference type="Pfam" id="PF05258">
    <property type="entry name" value="DciA"/>
    <property type="match status" value="1"/>
</dbReference>
<comment type="caution">
    <text evidence="1">The sequence shown here is derived from an EMBL/GenBank/DDBJ whole genome shotgun (WGS) entry which is preliminary data.</text>
</comment>
<dbReference type="PIRSF" id="PIRSF032064">
    <property type="entry name" value="UCP032064"/>
    <property type="match status" value="1"/>
</dbReference>
<evidence type="ECO:0000313" key="2">
    <source>
        <dbReference type="Proteomes" id="UP001596292"/>
    </source>
</evidence>
<dbReference type="InterPro" id="IPR010593">
    <property type="entry name" value="DUF1159"/>
</dbReference>
<proteinExistence type="predicted"/>
<dbReference type="EMBL" id="JBHSWN010000001">
    <property type="protein sequence ID" value="MFC6792366.1"/>
    <property type="molecule type" value="Genomic_DNA"/>
</dbReference>
<protein>
    <submittedName>
        <fullName evidence="1">DUF721 domain-containing protein</fullName>
    </submittedName>
</protein>
<accession>A0ABW2BQS9</accession>
<dbReference type="InterPro" id="IPR007922">
    <property type="entry name" value="DciA-like"/>
</dbReference>
<sequence>MARPKPLAELIDSCIGPAFAAQGFASTDILAAWPEIVGERLARYCRPAKLEWPRRRRGAEAGSGPEPGTLIVRVEGVFAIELQHLAPVVVQRINAHYGWACVGKIVLKQDRVGVRGSAGTTRGIDPARRGEVAKAVANIENEGLREALDRLGVAAVATAGAPSPGPMGGSLTKSRR</sequence>
<name>A0ABW2BQS9_9HYPH</name>
<dbReference type="Proteomes" id="UP001596292">
    <property type="component" value="Unassembled WGS sequence"/>
</dbReference>